<evidence type="ECO:0000313" key="1">
    <source>
        <dbReference type="EMBL" id="MCY6372769.1"/>
    </source>
</evidence>
<dbReference type="Proteomes" id="UP001079657">
    <property type="component" value="Unassembled WGS sequence"/>
</dbReference>
<dbReference type="EMBL" id="JAPQES010000012">
    <property type="protein sequence ID" value="MCY6372769.1"/>
    <property type="molecule type" value="Genomic_DNA"/>
</dbReference>
<name>A0ABT4CUL8_9CLOT</name>
<reference evidence="1" key="1">
    <citation type="submission" date="2022-12" db="EMBL/GenBank/DDBJ databases">
        <authorList>
            <person name="Wang J."/>
        </authorList>
    </citation>
    <scope>NUCLEOTIDE SEQUENCE</scope>
    <source>
        <strain evidence="1">HY-42-06</strain>
    </source>
</reference>
<organism evidence="1 2">
    <name type="scientific">Clostridium ganghwense</name>
    <dbReference type="NCBI Taxonomy" id="312089"/>
    <lineage>
        <taxon>Bacteria</taxon>
        <taxon>Bacillati</taxon>
        <taxon>Bacillota</taxon>
        <taxon>Clostridia</taxon>
        <taxon>Eubacteriales</taxon>
        <taxon>Clostridiaceae</taxon>
        <taxon>Clostridium</taxon>
    </lineage>
</organism>
<sequence>MNLFKYTVNNDFDFIMEQVGREVKINSDKVTAIIQNISLNNSNKHDTKSIMTKAELRTGDLVEYNSFKWLIVNDINDKRYDHYNKSKMRKCPFVIKFNFKGDIVEVPAIVGVGMQGVEDGKVMTLPKGFLKVTMQDNEDTARIKEDLRFITMGYVWKVVSCTKEDKGLLYVYAEKDLVTHNDDLENEIADKWKHEEQESNDTGDTHTTEQQIEVIIKGDSKLYEYDENIYEAKLLKNDVEQIAQFDFTIDYNGCDERIAKLEVISDTECKLIANEDMIYGTIQLIAVDTSDNNNKCIQEIKVVG</sequence>
<protein>
    <submittedName>
        <fullName evidence="1">Uncharacterized protein</fullName>
    </submittedName>
</protein>
<proteinExistence type="predicted"/>
<dbReference type="RefSeq" id="WP_268051832.1">
    <property type="nucleotide sequence ID" value="NZ_JAPQES010000012.1"/>
</dbReference>
<accession>A0ABT4CUL8</accession>
<evidence type="ECO:0000313" key="2">
    <source>
        <dbReference type="Proteomes" id="UP001079657"/>
    </source>
</evidence>
<comment type="caution">
    <text evidence="1">The sequence shown here is derived from an EMBL/GenBank/DDBJ whole genome shotgun (WGS) entry which is preliminary data.</text>
</comment>
<keyword evidence="2" id="KW-1185">Reference proteome</keyword>
<gene>
    <name evidence="1" type="ORF">OXH55_19440</name>
</gene>